<keyword evidence="3" id="KW-1185">Reference proteome</keyword>
<evidence type="ECO:0000313" key="3">
    <source>
        <dbReference type="Proteomes" id="UP000198727"/>
    </source>
</evidence>
<dbReference type="RefSeq" id="WP_092530061.1">
    <property type="nucleotide sequence ID" value="NZ_FOWW01000003.1"/>
</dbReference>
<protein>
    <submittedName>
        <fullName evidence="2">Putative adhesin</fullName>
    </submittedName>
</protein>
<proteinExistence type="predicted"/>
<dbReference type="AlphaFoldDB" id="A0A1I5T883"/>
<feature type="domain" description="DUF4097" evidence="1">
    <location>
        <begin position="115"/>
        <end position="207"/>
    </location>
</feature>
<organism evidence="2 3">
    <name type="scientific">Amycolatopsis arida</name>
    <dbReference type="NCBI Taxonomy" id="587909"/>
    <lineage>
        <taxon>Bacteria</taxon>
        <taxon>Bacillati</taxon>
        <taxon>Actinomycetota</taxon>
        <taxon>Actinomycetes</taxon>
        <taxon>Pseudonocardiales</taxon>
        <taxon>Pseudonocardiaceae</taxon>
        <taxon>Amycolatopsis</taxon>
    </lineage>
</organism>
<evidence type="ECO:0000259" key="1">
    <source>
        <dbReference type="Pfam" id="PF13349"/>
    </source>
</evidence>
<accession>A0A1I5T883</accession>
<dbReference type="Pfam" id="PF13349">
    <property type="entry name" value="DUF4097"/>
    <property type="match status" value="1"/>
</dbReference>
<name>A0A1I5T883_9PSEU</name>
<sequence length="238" mass="25041">MGRAGLAIGGVAMIGLGAALAFGWVWPSTAEATATVSEPFGRVAIDNGSGEVAIRAADVPSARVTTRFSYRFGRPDTSYEVREGELRLGDCGRWCSVDYDVEVPRGTKIAGRLGSGELIAEGVAEVDVEASSGELTLRDVAGPVRARLSSGDLAGTGLRGPVDVRASSGEVRLEVTEPVDVRVRTSSGDIEAAVPDVPYRVEGASRDEDRRIDVVHDPAAPRVLRLDASSGEIRAHTR</sequence>
<dbReference type="STRING" id="587909.SAMN05421810_103433"/>
<dbReference type="OrthoDB" id="4331847at2"/>
<reference evidence="3" key="1">
    <citation type="submission" date="2016-10" db="EMBL/GenBank/DDBJ databases">
        <authorList>
            <person name="Varghese N."/>
            <person name="Submissions S."/>
        </authorList>
    </citation>
    <scope>NUCLEOTIDE SEQUENCE [LARGE SCALE GENOMIC DNA]</scope>
    <source>
        <strain evidence="3">CGMCC 4.5579</strain>
    </source>
</reference>
<dbReference type="Gene3D" id="2.160.20.120">
    <property type="match status" value="1"/>
</dbReference>
<evidence type="ECO:0000313" key="2">
    <source>
        <dbReference type="EMBL" id="SFP79252.1"/>
    </source>
</evidence>
<dbReference type="EMBL" id="FOWW01000003">
    <property type="protein sequence ID" value="SFP79252.1"/>
    <property type="molecule type" value="Genomic_DNA"/>
</dbReference>
<gene>
    <name evidence="2" type="ORF">SAMN05421810_103433</name>
</gene>
<dbReference type="InterPro" id="IPR025164">
    <property type="entry name" value="Toastrack_DUF4097"/>
</dbReference>
<dbReference type="Proteomes" id="UP000198727">
    <property type="component" value="Unassembled WGS sequence"/>
</dbReference>